<gene>
    <name evidence="6" type="ORF">RFULGI_LOCUS17508</name>
</gene>
<organism evidence="6 7">
    <name type="scientific">Racocetra fulgida</name>
    <dbReference type="NCBI Taxonomy" id="60492"/>
    <lineage>
        <taxon>Eukaryota</taxon>
        <taxon>Fungi</taxon>
        <taxon>Fungi incertae sedis</taxon>
        <taxon>Mucoromycota</taxon>
        <taxon>Glomeromycotina</taxon>
        <taxon>Glomeromycetes</taxon>
        <taxon>Diversisporales</taxon>
        <taxon>Gigasporaceae</taxon>
        <taxon>Racocetra</taxon>
    </lineage>
</organism>
<proteinExistence type="predicted"/>
<keyword evidence="5" id="KW-0472">Membrane</keyword>
<sequence>YVLFEVPSNVILMNTRPSIWTLFSYYLIPDSAETASWLTKEERKLAVERLNDEPSHAHESYSEIHQIVDAFKDW</sequence>
<evidence type="ECO:0000256" key="3">
    <source>
        <dbReference type="ARBA" id="ARBA00022692"/>
    </source>
</evidence>
<dbReference type="GO" id="GO:0022857">
    <property type="term" value="F:transmembrane transporter activity"/>
    <property type="evidence" value="ECO:0007669"/>
    <property type="project" value="TreeGrafter"/>
</dbReference>
<keyword evidence="3" id="KW-0812">Transmembrane</keyword>
<dbReference type="EMBL" id="CAJVPZ010069107">
    <property type="protein sequence ID" value="CAG8798686.1"/>
    <property type="molecule type" value="Genomic_DNA"/>
</dbReference>
<evidence type="ECO:0000256" key="1">
    <source>
        <dbReference type="ARBA" id="ARBA00004141"/>
    </source>
</evidence>
<comment type="subcellular location">
    <subcellularLocation>
        <location evidence="1">Membrane</location>
        <topology evidence="1">Multi-pass membrane protein</topology>
    </subcellularLocation>
</comment>
<protein>
    <submittedName>
        <fullName evidence="6">15518_t:CDS:1</fullName>
    </submittedName>
</protein>
<keyword evidence="2" id="KW-0813">Transport</keyword>
<feature type="non-terminal residue" evidence="6">
    <location>
        <position position="1"/>
    </location>
</feature>
<evidence type="ECO:0000256" key="2">
    <source>
        <dbReference type="ARBA" id="ARBA00022448"/>
    </source>
</evidence>
<dbReference type="GO" id="GO:0016020">
    <property type="term" value="C:membrane"/>
    <property type="evidence" value="ECO:0007669"/>
    <property type="project" value="UniProtKB-SubCell"/>
</dbReference>
<evidence type="ECO:0000256" key="4">
    <source>
        <dbReference type="ARBA" id="ARBA00022989"/>
    </source>
</evidence>
<feature type="non-terminal residue" evidence="6">
    <location>
        <position position="74"/>
    </location>
</feature>
<dbReference type="OrthoDB" id="2985014at2759"/>
<evidence type="ECO:0000256" key="5">
    <source>
        <dbReference type="ARBA" id="ARBA00023136"/>
    </source>
</evidence>
<evidence type="ECO:0000313" key="7">
    <source>
        <dbReference type="Proteomes" id="UP000789396"/>
    </source>
</evidence>
<dbReference type="PANTHER" id="PTHR43791:SF36">
    <property type="entry name" value="TRANSPORTER, PUTATIVE (AFU_ORTHOLOGUE AFUA_6G08340)-RELATED"/>
    <property type="match status" value="1"/>
</dbReference>
<keyword evidence="7" id="KW-1185">Reference proteome</keyword>
<name>A0A9N9JW61_9GLOM</name>
<reference evidence="6" key="1">
    <citation type="submission" date="2021-06" db="EMBL/GenBank/DDBJ databases">
        <authorList>
            <person name="Kallberg Y."/>
            <person name="Tangrot J."/>
            <person name="Rosling A."/>
        </authorList>
    </citation>
    <scope>NUCLEOTIDE SEQUENCE</scope>
    <source>
        <strain evidence="6">IN212</strain>
    </source>
</reference>
<keyword evidence="4" id="KW-1133">Transmembrane helix</keyword>
<dbReference type="Proteomes" id="UP000789396">
    <property type="component" value="Unassembled WGS sequence"/>
</dbReference>
<evidence type="ECO:0000313" key="6">
    <source>
        <dbReference type="EMBL" id="CAG8798686.1"/>
    </source>
</evidence>
<dbReference type="AlphaFoldDB" id="A0A9N9JW61"/>
<dbReference type="PANTHER" id="PTHR43791">
    <property type="entry name" value="PERMEASE-RELATED"/>
    <property type="match status" value="1"/>
</dbReference>
<comment type="caution">
    <text evidence="6">The sequence shown here is derived from an EMBL/GenBank/DDBJ whole genome shotgun (WGS) entry which is preliminary data.</text>
</comment>
<accession>A0A9N9JW61</accession>